<feature type="transmembrane region" description="Helical" evidence="1">
    <location>
        <begin position="51"/>
        <end position="72"/>
    </location>
</feature>
<feature type="transmembrane region" description="Helical" evidence="1">
    <location>
        <begin position="92"/>
        <end position="111"/>
    </location>
</feature>
<dbReference type="EMBL" id="JADCUA010000008">
    <property type="protein sequence ID" value="KAH9838039.1"/>
    <property type="molecule type" value="Genomic_DNA"/>
</dbReference>
<keyword evidence="4" id="KW-1185">Reference proteome</keyword>
<dbReference type="RefSeq" id="XP_047780077.1">
    <property type="nucleotide sequence ID" value="XM_047919457.1"/>
</dbReference>
<protein>
    <recommendedName>
        <fullName evidence="2">DUF6534 domain-containing protein</fullName>
    </recommendedName>
</protein>
<organism evidence="3 4">
    <name type="scientific">Rhodofomes roseus</name>
    <dbReference type="NCBI Taxonomy" id="34475"/>
    <lineage>
        <taxon>Eukaryota</taxon>
        <taxon>Fungi</taxon>
        <taxon>Dikarya</taxon>
        <taxon>Basidiomycota</taxon>
        <taxon>Agaricomycotina</taxon>
        <taxon>Agaricomycetes</taxon>
        <taxon>Polyporales</taxon>
        <taxon>Rhodofomes</taxon>
    </lineage>
</organism>
<dbReference type="PANTHER" id="PTHR40465:SF1">
    <property type="entry name" value="DUF6534 DOMAIN-CONTAINING PROTEIN"/>
    <property type="match status" value="1"/>
</dbReference>
<feature type="transmembrane region" description="Helical" evidence="1">
    <location>
        <begin position="165"/>
        <end position="185"/>
    </location>
</feature>
<accession>A0ABQ8KJ93</accession>
<evidence type="ECO:0000256" key="1">
    <source>
        <dbReference type="SAM" id="Phobius"/>
    </source>
</evidence>
<comment type="caution">
    <text evidence="3">The sequence shown here is derived from an EMBL/GenBank/DDBJ whole genome shotgun (WGS) entry which is preliminary data.</text>
</comment>
<gene>
    <name evidence="3" type="ORF">C8Q71DRAFT_574976</name>
</gene>
<dbReference type="Proteomes" id="UP000814176">
    <property type="component" value="Unassembled WGS sequence"/>
</dbReference>
<keyword evidence="1" id="KW-0812">Transmembrane</keyword>
<name>A0ABQ8KJ93_9APHY</name>
<feature type="transmembrane region" description="Helical" evidence="1">
    <location>
        <begin position="206"/>
        <end position="228"/>
    </location>
</feature>
<dbReference type="InterPro" id="IPR045339">
    <property type="entry name" value="DUF6534"/>
</dbReference>
<proteinExistence type="predicted"/>
<keyword evidence="1" id="KW-0472">Membrane</keyword>
<feature type="transmembrane region" description="Helical" evidence="1">
    <location>
        <begin position="17"/>
        <end position="39"/>
    </location>
</feature>
<dbReference type="GeneID" id="72000189"/>
<keyword evidence="1" id="KW-1133">Transmembrane helix</keyword>
<sequence>MFMEQDTQILATQSGPALLGCFMDWALLGVLNVQVYLYHVNVSCDPLFLQILVYVVFILEWLQSINLTSMAWQVFVVDYGQGDALSTIHVGWMPLPILCSVISLITQLFFAWRICMLSKSTRIVSGIILLALVQTVCGFLVGIKLKDGSASSQFLSSKATLIVTSLWMAGSAFVDILIAVVMTILMIKRKTGIAATDRIINKIIRLVVETGSLTASVATVGLILAILAPEAAYYQPPIYTLTKLYSNTFLTNLTNRFFLGRDHLPRGQHHRSGTDVTSLAFTSVFPDVEDFHQPERSAAQGEVATSAAERIQRSLGLDRQTTGPTH</sequence>
<feature type="domain" description="DUF6534" evidence="2">
    <location>
        <begin position="171"/>
        <end position="256"/>
    </location>
</feature>
<evidence type="ECO:0000313" key="3">
    <source>
        <dbReference type="EMBL" id="KAH9838039.1"/>
    </source>
</evidence>
<evidence type="ECO:0000259" key="2">
    <source>
        <dbReference type="Pfam" id="PF20152"/>
    </source>
</evidence>
<reference evidence="3 4" key="1">
    <citation type="journal article" date="2021" name="Environ. Microbiol.">
        <title>Gene family expansions and transcriptome signatures uncover fungal adaptations to wood decay.</title>
        <authorList>
            <person name="Hage H."/>
            <person name="Miyauchi S."/>
            <person name="Viragh M."/>
            <person name="Drula E."/>
            <person name="Min B."/>
            <person name="Chaduli D."/>
            <person name="Navarro D."/>
            <person name="Favel A."/>
            <person name="Norest M."/>
            <person name="Lesage-Meessen L."/>
            <person name="Balint B."/>
            <person name="Merenyi Z."/>
            <person name="de Eugenio L."/>
            <person name="Morin E."/>
            <person name="Martinez A.T."/>
            <person name="Baldrian P."/>
            <person name="Stursova M."/>
            <person name="Martinez M.J."/>
            <person name="Novotny C."/>
            <person name="Magnuson J.K."/>
            <person name="Spatafora J.W."/>
            <person name="Maurice S."/>
            <person name="Pangilinan J."/>
            <person name="Andreopoulos W."/>
            <person name="LaButti K."/>
            <person name="Hundley H."/>
            <person name="Na H."/>
            <person name="Kuo A."/>
            <person name="Barry K."/>
            <person name="Lipzen A."/>
            <person name="Henrissat B."/>
            <person name="Riley R."/>
            <person name="Ahrendt S."/>
            <person name="Nagy L.G."/>
            <person name="Grigoriev I.V."/>
            <person name="Martin F."/>
            <person name="Rosso M.N."/>
        </authorList>
    </citation>
    <scope>NUCLEOTIDE SEQUENCE [LARGE SCALE GENOMIC DNA]</scope>
    <source>
        <strain evidence="3 4">CIRM-BRFM 1785</strain>
    </source>
</reference>
<feature type="transmembrane region" description="Helical" evidence="1">
    <location>
        <begin position="123"/>
        <end position="145"/>
    </location>
</feature>
<evidence type="ECO:0000313" key="4">
    <source>
        <dbReference type="Proteomes" id="UP000814176"/>
    </source>
</evidence>
<dbReference type="PANTHER" id="PTHR40465">
    <property type="entry name" value="CHROMOSOME 1, WHOLE GENOME SHOTGUN SEQUENCE"/>
    <property type="match status" value="1"/>
</dbReference>
<dbReference type="Pfam" id="PF20152">
    <property type="entry name" value="DUF6534"/>
    <property type="match status" value="1"/>
</dbReference>